<dbReference type="Pfam" id="PF08226">
    <property type="entry name" value="DUF1720"/>
    <property type="match status" value="1"/>
</dbReference>
<keyword evidence="6 15" id="KW-0728">SH3 domain</keyword>
<dbReference type="AlphaFoldDB" id="A0A074WXH8"/>
<evidence type="ECO:0000256" key="1">
    <source>
        <dbReference type="ARBA" id="ARBA00004125"/>
    </source>
</evidence>
<dbReference type="PRINTS" id="PR00452">
    <property type="entry name" value="SH3DOMAIN"/>
</dbReference>
<evidence type="ECO:0000256" key="13">
    <source>
        <dbReference type="ARBA" id="ARBA00023203"/>
    </source>
</evidence>
<evidence type="ECO:0000256" key="11">
    <source>
        <dbReference type="ARBA" id="ARBA00022753"/>
    </source>
</evidence>
<keyword evidence="11" id="KW-0967">Endosome</keyword>
<dbReference type="CDD" id="cd11775">
    <property type="entry name" value="SH3_Sla1p_3"/>
    <property type="match status" value="1"/>
</dbReference>
<feature type="compositionally biased region" description="Low complexity" evidence="16">
    <location>
        <begin position="788"/>
        <end position="797"/>
    </location>
</feature>
<feature type="domain" description="SH3" evidence="17">
    <location>
        <begin position="2"/>
        <end position="69"/>
    </location>
</feature>
<keyword evidence="8" id="KW-0963">Cytoplasm</keyword>
<evidence type="ECO:0000313" key="18">
    <source>
        <dbReference type="EMBL" id="KEQ76194.1"/>
    </source>
</evidence>
<reference evidence="18 19" key="1">
    <citation type="journal article" date="2014" name="BMC Genomics">
        <title>Genome sequencing of four Aureobasidium pullulans varieties: biotechnological potential, stress tolerance, and description of new species.</title>
        <authorList>
            <person name="Gostin Ar C."/>
            <person name="Ohm R.A."/>
            <person name="Kogej T."/>
            <person name="Sonjak S."/>
            <person name="Turk M."/>
            <person name="Zajc J."/>
            <person name="Zalar P."/>
            <person name="Grube M."/>
            <person name="Sun H."/>
            <person name="Han J."/>
            <person name="Sharma A."/>
            <person name="Chiniquy J."/>
            <person name="Ngan C.Y."/>
            <person name="Lipzen A."/>
            <person name="Barry K."/>
            <person name="Grigoriev I.V."/>
            <person name="Gunde-Cimerman N."/>
        </authorList>
    </citation>
    <scope>NUCLEOTIDE SEQUENCE [LARGE SCALE GENOMIC DNA]</scope>
    <source>
        <strain evidence="18 19">CBS 147.97</strain>
    </source>
</reference>
<organism evidence="18 19">
    <name type="scientific">Aureobasidium namibiae CBS 147.97</name>
    <dbReference type="NCBI Taxonomy" id="1043004"/>
    <lineage>
        <taxon>Eukaryota</taxon>
        <taxon>Fungi</taxon>
        <taxon>Dikarya</taxon>
        <taxon>Ascomycota</taxon>
        <taxon>Pezizomycotina</taxon>
        <taxon>Dothideomycetes</taxon>
        <taxon>Dothideomycetidae</taxon>
        <taxon>Dothideales</taxon>
        <taxon>Saccotheciaceae</taxon>
        <taxon>Aureobasidium</taxon>
    </lineage>
</organism>
<feature type="compositionally biased region" description="Pro residues" evidence="16">
    <location>
        <begin position="798"/>
        <end position="817"/>
    </location>
</feature>
<dbReference type="GO" id="GO:0003779">
    <property type="term" value="F:actin binding"/>
    <property type="evidence" value="ECO:0007669"/>
    <property type="project" value="UniProtKB-KW"/>
</dbReference>
<dbReference type="FunFam" id="2.30.30.700:FF:000001">
    <property type="entry name" value="Actin cytoskeleton-regulatory complex protein SLA1"/>
    <property type="match status" value="1"/>
</dbReference>
<keyword evidence="7" id="KW-1003">Cell membrane</keyword>
<dbReference type="InterPro" id="IPR013182">
    <property type="entry name" value="DUF1720"/>
</dbReference>
<keyword evidence="13" id="KW-0009">Actin-binding</keyword>
<dbReference type="OrthoDB" id="26539at2759"/>
<dbReference type="SUPFAM" id="SSF50044">
    <property type="entry name" value="SH3-domain"/>
    <property type="match status" value="3"/>
</dbReference>
<dbReference type="GeneID" id="25409395"/>
<feature type="compositionally biased region" description="Low complexity" evidence="16">
    <location>
        <begin position="1036"/>
        <end position="1047"/>
    </location>
</feature>
<evidence type="ECO:0000256" key="15">
    <source>
        <dbReference type="PROSITE-ProRule" id="PRU00192"/>
    </source>
</evidence>
<feature type="compositionally biased region" description="Pro residues" evidence="16">
    <location>
        <begin position="834"/>
        <end position="850"/>
    </location>
</feature>
<feature type="compositionally biased region" description="Polar residues" evidence="16">
    <location>
        <begin position="1012"/>
        <end position="1035"/>
    </location>
</feature>
<feature type="compositionally biased region" description="Polar residues" evidence="16">
    <location>
        <begin position="180"/>
        <end position="190"/>
    </location>
</feature>
<dbReference type="InterPro" id="IPR035821">
    <property type="entry name" value="Sla1_SH3_3"/>
</dbReference>
<name>A0A074WXH8_9PEZI</name>
<evidence type="ECO:0000256" key="7">
    <source>
        <dbReference type="ARBA" id="ARBA00022475"/>
    </source>
</evidence>
<dbReference type="EMBL" id="KL584704">
    <property type="protein sequence ID" value="KEQ76194.1"/>
    <property type="molecule type" value="Genomic_DNA"/>
</dbReference>
<dbReference type="SMART" id="SM00326">
    <property type="entry name" value="SH3"/>
    <property type="match status" value="3"/>
</dbReference>
<sequence>MAFLGVYRAIYDYVPQSEGELTLTEGDLLFVLDNNSDDDWWKAKKKAMSDEEDEPEGLIPNNYIDQAHPLYQAKALYDYTKQTDEELSFPEEARLDVYDTSDEDWTLVGLNGQYGFAPAIYIEKASAAAAAAAASAAAPAMPVRPQVASPEPEEAEWNESPPESPVHNPAAALAGIIAQKTGQSQTQARSYQEPMDRGLASPPLPSRPQYTPDESEDEPAPSMPPRPISAVSREPVRSPMYSPAEREPQGVSTSLPYNRAMAIEDEEAALRSPGGFRLYNISEVVSHLGKNKKMPITLGINLAKGLVSLSPAKARDGPSQEWSADRLSNYSIEGKHVFLDLVRPSKSVDLHAGAKDTAQEIIGILSELAGASKAEGLREVWAASSGTGAGGKKKGTMLYDFMAQGEDEVTVAIGDEVVILDDTKSEEWWMVKRLKNGKEGVVPSSYVEITGTLPEPSSAYTGLNAARSTVEQNRLEEQRLTREVARSSTIRESDDGSRPERHSSLAKEDNRKSRHSKSDKSDKPSKFSIKPNAARVRTWTDRSGSFKVEAEFIGLKDGKIHLHKQNGVKIAVPVNKMAIEDLEYVERATGVSLDEDKPLSEIKRRSTEKRKDRPERLQQSGATSGAVVEQKSDYDWFDFFLGAGVNPQICERYAAAFSRDQLGEDILPDVDTQLLRTLGLKEGDILRVMKYLDNKFGRSGQKKNVSFGDDDADGAAEGGLFSGPGGALRNNTRKGRPAPAVQTNDVVDADAFKQKDEISKVETPLASAPARAAASAGFDDDAWDVKPSKTAPEAAAPAPAPAKAPSPPPAPAAPEPPKLTQNMSDLSLLSPALQPTPAPQPTPQAPPAAPQQPARTGADPSFFDKLAAPSPLQSQMTGMRQRPAAPNQMQTGNSIIAPPPQRAASAPGLPQQGFAPPALQPQMTGYQAPPGQSLQSMQQQQQFQQQQMTGFSQQPGYQGLMPQATGFMQPQQTGFPAQYQMPQATGYGQQQPYLNGQATGSPFADPTPRPVFQSQPTGMSQSYMQPQQTGFGFTPQSQFGQSYAQQQNGYGAFGQQAPPMPPMPPMPAQPTGLQPLVPQKTGPPPPVRFGVQPAARLTPQPTGRANLSKATPQNPFGF</sequence>
<feature type="domain" description="SH3" evidence="17">
    <location>
        <begin position="390"/>
        <end position="452"/>
    </location>
</feature>
<dbReference type="PROSITE" id="PS50002">
    <property type="entry name" value="SH3"/>
    <property type="match status" value="2"/>
</dbReference>
<dbReference type="Proteomes" id="UP000027730">
    <property type="component" value="Unassembled WGS sequence"/>
</dbReference>
<dbReference type="GO" id="GO:0030674">
    <property type="term" value="F:protein-macromolecule adaptor activity"/>
    <property type="evidence" value="ECO:0007669"/>
    <property type="project" value="InterPro"/>
</dbReference>
<evidence type="ECO:0000256" key="14">
    <source>
        <dbReference type="ARBA" id="ARBA00023212"/>
    </source>
</evidence>
<dbReference type="STRING" id="1043004.A0A074WXH8"/>
<dbReference type="Gene3D" id="2.30.30.700">
    <property type="entry name" value="SLA1 homology domain 1"/>
    <property type="match status" value="1"/>
</dbReference>
<evidence type="ECO:0000256" key="5">
    <source>
        <dbReference type="ARBA" id="ARBA00020357"/>
    </source>
</evidence>
<dbReference type="PANTHER" id="PTHR15735:SF19">
    <property type="entry name" value="ACTIN CYTOSKELETON-REGULATORY COMPLEX PROTEIN SLA1"/>
    <property type="match status" value="1"/>
</dbReference>
<keyword evidence="9" id="KW-0254">Endocytosis</keyword>
<evidence type="ECO:0000256" key="8">
    <source>
        <dbReference type="ARBA" id="ARBA00022490"/>
    </source>
</evidence>
<gene>
    <name evidence="18" type="ORF">M436DRAFT_40550</name>
</gene>
<evidence type="ECO:0000256" key="6">
    <source>
        <dbReference type="ARBA" id="ARBA00022443"/>
    </source>
</evidence>
<feature type="region of interest" description="Disordered" evidence="16">
    <location>
        <begin position="596"/>
        <end position="624"/>
    </location>
</feature>
<evidence type="ECO:0000256" key="2">
    <source>
        <dbReference type="ARBA" id="ARBA00004134"/>
    </source>
</evidence>
<evidence type="ECO:0000256" key="3">
    <source>
        <dbReference type="ARBA" id="ARBA00004413"/>
    </source>
</evidence>
<feature type="compositionally biased region" description="Gly residues" evidence="16">
    <location>
        <begin position="716"/>
        <end position="726"/>
    </location>
</feature>
<dbReference type="PANTHER" id="PTHR15735">
    <property type="entry name" value="FCH AND DOUBLE SH3 DOMAINS PROTEIN"/>
    <property type="match status" value="1"/>
</dbReference>
<feature type="region of interest" description="Disordered" evidence="16">
    <location>
        <begin position="778"/>
        <end position="1118"/>
    </location>
</feature>
<feature type="compositionally biased region" description="Basic and acidic residues" evidence="16">
    <location>
        <begin position="473"/>
        <end position="525"/>
    </location>
</feature>
<keyword evidence="10" id="KW-0677">Repeat</keyword>
<accession>A0A074WXH8</accession>
<evidence type="ECO:0000256" key="12">
    <source>
        <dbReference type="ARBA" id="ARBA00023136"/>
    </source>
</evidence>
<feature type="compositionally biased region" description="Pro residues" evidence="16">
    <location>
        <begin position="1058"/>
        <end position="1068"/>
    </location>
</feature>
<dbReference type="Pfam" id="PF24081">
    <property type="entry name" value="PH_SLA1"/>
    <property type="match status" value="1"/>
</dbReference>
<proteinExistence type="inferred from homology"/>
<evidence type="ECO:0000256" key="10">
    <source>
        <dbReference type="ARBA" id="ARBA00022737"/>
    </source>
</evidence>
<feature type="compositionally biased region" description="Basic and acidic residues" evidence="16">
    <location>
        <begin position="596"/>
        <end position="616"/>
    </location>
</feature>
<protein>
    <recommendedName>
        <fullName evidence="5">Actin cytoskeleton-regulatory complex protein SLA1</fullName>
    </recommendedName>
</protein>
<dbReference type="Gene3D" id="1.10.150.50">
    <property type="entry name" value="Transcription Factor, Ets-1"/>
    <property type="match status" value="1"/>
</dbReference>
<dbReference type="GO" id="GO:0000147">
    <property type="term" value="P:actin cortical patch assembly"/>
    <property type="evidence" value="ECO:0007669"/>
    <property type="project" value="TreeGrafter"/>
</dbReference>
<dbReference type="InterPro" id="IPR056996">
    <property type="entry name" value="PH_SLA1"/>
</dbReference>
<evidence type="ECO:0000256" key="9">
    <source>
        <dbReference type="ARBA" id="ARBA00022583"/>
    </source>
</evidence>
<dbReference type="Gene3D" id="2.30.30.40">
    <property type="entry name" value="SH3 Domains"/>
    <property type="match status" value="3"/>
</dbReference>
<keyword evidence="19" id="KW-1185">Reference proteome</keyword>
<dbReference type="InterPro" id="IPR007131">
    <property type="entry name" value="SHD1"/>
</dbReference>
<dbReference type="FunFam" id="2.30.30.40:FF:000256">
    <property type="entry name" value="Actin cytoskeleton-regulatory complex protein SLA1"/>
    <property type="match status" value="1"/>
</dbReference>
<dbReference type="CDD" id="cd11773">
    <property type="entry name" value="SH3_Sla1p_1"/>
    <property type="match status" value="1"/>
</dbReference>
<dbReference type="RefSeq" id="XP_013430200.1">
    <property type="nucleotide sequence ID" value="XM_013574746.1"/>
</dbReference>
<dbReference type="InterPro" id="IPR036028">
    <property type="entry name" value="SH3-like_dom_sf"/>
</dbReference>
<dbReference type="GO" id="GO:0043130">
    <property type="term" value="F:ubiquitin binding"/>
    <property type="evidence" value="ECO:0007669"/>
    <property type="project" value="InterPro"/>
</dbReference>
<dbReference type="HOGENOM" id="CLU_003674_0_0_1"/>
<dbReference type="GO" id="GO:0030833">
    <property type="term" value="P:regulation of actin filament polymerization"/>
    <property type="evidence" value="ECO:0007669"/>
    <property type="project" value="TreeGrafter"/>
</dbReference>
<dbReference type="Pfam" id="PF00018">
    <property type="entry name" value="SH3_1"/>
    <property type="match status" value="3"/>
</dbReference>
<feature type="compositionally biased region" description="Polar residues" evidence="16">
    <location>
        <begin position="966"/>
        <end position="1000"/>
    </location>
</feature>
<feature type="compositionally biased region" description="Polar residues" evidence="16">
    <location>
        <begin position="1099"/>
        <end position="1118"/>
    </location>
</feature>
<dbReference type="GO" id="GO:0006897">
    <property type="term" value="P:endocytosis"/>
    <property type="evidence" value="ECO:0007669"/>
    <property type="project" value="UniProtKB-KW"/>
</dbReference>
<dbReference type="InterPro" id="IPR035800">
    <property type="entry name" value="Sla1_SH3_1"/>
</dbReference>
<dbReference type="GO" id="GO:0005886">
    <property type="term" value="C:plasma membrane"/>
    <property type="evidence" value="ECO:0007669"/>
    <property type="project" value="UniProtKB-SubCell"/>
</dbReference>
<dbReference type="InterPro" id="IPR013761">
    <property type="entry name" value="SAM/pointed_sf"/>
</dbReference>
<evidence type="ECO:0000256" key="4">
    <source>
        <dbReference type="ARBA" id="ARBA00007948"/>
    </source>
</evidence>
<keyword evidence="12" id="KW-0472">Membrane</keyword>
<comment type="subcellular location">
    <subcellularLocation>
        <location evidence="3">Cell membrane</location>
        <topology evidence="3">Peripheral membrane protein</topology>
        <orientation evidence="3">Cytoplasmic side</orientation>
    </subcellularLocation>
    <subcellularLocation>
        <location evidence="2">Cytoplasm</location>
        <location evidence="2">Cytoskeleton</location>
        <location evidence="2">Actin patch</location>
    </subcellularLocation>
    <subcellularLocation>
        <location evidence="1">Endosome membrane</location>
        <topology evidence="1">Peripheral membrane protein</topology>
        <orientation evidence="1">Cytoplasmic side</orientation>
    </subcellularLocation>
</comment>
<dbReference type="GO" id="GO:0005634">
    <property type="term" value="C:nucleus"/>
    <property type="evidence" value="ECO:0007669"/>
    <property type="project" value="TreeGrafter"/>
</dbReference>
<feature type="compositionally biased region" description="Low complexity" evidence="16">
    <location>
        <begin position="931"/>
        <end position="954"/>
    </location>
</feature>
<feature type="region of interest" description="Disordered" evidence="16">
    <location>
        <begin position="180"/>
        <end position="253"/>
    </location>
</feature>
<dbReference type="GO" id="GO:0042802">
    <property type="term" value="F:identical protein binding"/>
    <property type="evidence" value="ECO:0007669"/>
    <property type="project" value="InterPro"/>
</dbReference>
<evidence type="ECO:0000259" key="17">
    <source>
        <dbReference type="PROSITE" id="PS50002"/>
    </source>
</evidence>
<evidence type="ECO:0000313" key="19">
    <source>
        <dbReference type="Proteomes" id="UP000027730"/>
    </source>
</evidence>
<dbReference type="Pfam" id="PF03983">
    <property type="entry name" value="SHD1"/>
    <property type="match status" value="1"/>
</dbReference>
<feature type="region of interest" description="Disordered" evidence="16">
    <location>
        <begin position="144"/>
        <end position="168"/>
    </location>
</feature>
<keyword evidence="14" id="KW-0206">Cytoskeleton</keyword>
<evidence type="ECO:0000256" key="16">
    <source>
        <dbReference type="SAM" id="MobiDB-lite"/>
    </source>
</evidence>
<dbReference type="InterPro" id="IPR001452">
    <property type="entry name" value="SH3_domain"/>
</dbReference>
<dbReference type="GO" id="GO:0010008">
    <property type="term" value="C:endosome membrane"/>
    <property type="evidence" value="ECO:0007669"/>
    <property type="project" value="UniProtKB-SubCell"/>
</dbReference>
<dbReference type="GO" id="GO:0030479">
    <property type="term" value="C:actin cortical patch"/>
    <property type="evidence" value="ECO:0007669"/>
    <property type="project" value="UniProtKB-SubCell"/>
</dbReference>
<comment type="similarity">
    <text evidence="4">Belongs to the SLA1 family.</text>
</comment>
<feature type="region of interest" description="Disordered" evidence="16">
    <location>
        <begin position="469"/>
        <end position="530"/>
    </location>
</feature>
<feature type="region of interest" description="Disordered" evidence="16">
    <location>
        <begin position="716"/>
        <end position="749"/>
    </location>
</feature>